<proteinExistence type="predicted"/>
<dbReference type="GeneID" id="9666140"/>
<dbReference type="Proteomes" id="UP000005206">
    <property type="component" value="Chromosome 7"/>
</dbReference>
<feature type="region of interest" description="Disordered" evidence="1">
    <location>
        <begin position="129"/>
        <end position="157"/>
    </location>
</feature>
<protein>
    <submittedName>
        <fullName evidence="2">Uncharacterized protein</fullName>
    </submittedName>
</protein>
<dbReference type="eggNOG" id="ENOG502S528">
    <property type="taxonomic scope" value="Eukaryota"/>
</dbReference>
<dbReference type="KEGG" id="nhe:NECHADRAFT_82885"/>
<reference evidence="2 3" key="1">
    <citation type="journal article" date="2009" name="PLoS Genet.">
        <title>The genome of Nectria haematococca: contribution of supernumerary chromosomes to gene expansion.</title>
        <authorList>
            <person name="Coleman J.J."/>
            <person name="Rounsley S.D."/>
            <person name="Rodriguez-Carres M."/>
            <person name="Kuo A."/>
            <person name="Wasmann C.C."/>
            <person name="Grimwood J."/>
            <person name="Schmutz J."/>
            <person name="Taga M."/>
            <person name="White G.J."/>
            <person name="Zhou S."/>
            <person name="Schwartz D.C."/>
            <person name="Freitag M."/>
            <person name="Ma L.J."/>
            <person name="Danchin E.G."/>
            <person name="Henrissat B."/>
            <person name="Coutinho P.M."/>
            <person name="Nelson D.R."/>
            <person name="Straney D."/>
            <person name="Napoli C.A."/>
            <person name="Barker B.M."/>
            <person name="Gribskov M."/>
            <person name="Rep M."/>
            <person name="Kroken S."/>
            <person name="Molnar I."/>
            <person name="Rensing C."/>
            <person name="Kennell J.C."/>
            <person name="Zamora J."/>
            <person name="Farman M.L."/>
            <person name="Selker E.U."/>
            <person name="Salamov A."/>
            <person name="Shapiro H."/>
            <person name="Pangilinan J."/>
            <person name="Lindquist E."/>
            <person name="Lamers C."/>
            <person name="Grigoriev I.V."/>
            <person name="Geiser D.M."/>
            <person name="Covert S.F."/>
            <person name="Temporini E."/>
            <person name="Vanetten H.D."/>
        </authorList>
    </citation>
    <scope>NUCLEOTIDE SEQUENCE [LARGE SCALE GENOMIC DNA]</scope>
    <source>
        <strain evidence="3">ATCC MYA-4622 / CBS 123669 / FGSC 9596 / NRRL 45880 / 77-13-4</strain>
    </source>
</reference>
<evidence type="ECO:0000313" key="2">
    <source>
        <dbReference type="EMBL" id="EEU43765.1"/>
    </source>
</evidence>
<dbReference type="RefSeq" id="XP_003049478.1">
    <property type="nucleotide sequence ID" value="XM_003049432.1"/>
</dbReference>
<keyword evidence="3" id="KW-1185">Reference proteome</keyword>
<evidence type="ECO:0000313" key="3">
    <source>
        <dbReference type="Proteomes" id="UP000005206"/>
    </source>
</evidence>
<gene>
    <name evidence="2" type="ORF">NECHADRAFT_82885</name>
</gene>
<dbReference type="OrthoDB" id="5333917at2759"/>
<organism evidence="2 3">
    <name type="scientific">Fusarium vanettenii (strain ATCC MYA-4622 / CBS 123669 / FGSC 9596 / NRRL 45880 / 77-13-4)</name>
    <name type="common">Fusarium solani subsp. pisi</name>
    <dbReference type="NCBI Taxonomy" id="660122"/>
    <lineage>
        <taxon>Eukaryota</taxon>
        <taxon>Fungi</taxon>
        <taxon>Dikarya</taxon>
        <taxon>Ascomycota</taxon>
        <taxon>Pezizomycotina</taxon>
        <taxon>Sordariomycetes</taxon>
        <taxon>Hypocreomycetidae</taxon>
        <taxon>Hypocreales</taxon>
        <taxon>Nectriaceae</taxon>
        <taxon>Fusarium</taxon>
        <taxon>Fusarium solani species complex</taxon>
        <taxon>Fusarium vanettenii</taxon>
    </lineage>
</organism>
<dbReference type="EMBL" id="GG698902">
    <property type="protein sequence ID" value="EEU43765.1"/>
    <property type="molecule type" value="Genomic_DNA"/>
</dbReference>
<sequence>MSSTITHHLHTAQTRPDLWDHLLDPNHPLNTAWPYFLEQDTTLLSLSQKICDFPGLRKFQYLISERNDEGNEELVACGRSIPFFWQELRDAEKGGRLDLNPHLFQSLPDGGWDTMVARGIRQYMASHPEEAPSWPWSSAPITTDDQERDTARASSPELPNALSALAVTVRADRRRTGLAERILQKMKDTARQEGLKILVVPLRPTKKSSHPFVPMEEYITWTQAQAPLKPTICRTPSPFRLTPQATVQPITIASKDHALKSSLPFDPWLRKHVRIGAKIAKIAHKSMEVEASLDDWTAWTGIDFDSFPNAPKVREINRTSKVVEYTQVALQGGLVPLKVYKEEKRAVYVEPNVWIYHQLD</sequence>
<dbReference type="OMA" id="PFFWREL"/>
<dbReference type="Gene3D" id="3.40.630.30">
    <property type="match status" value="1"/>
</dbReference>
<dbReference type="AlphaFoldDB" id="C7YX42"/>
<accession>C7YX42</accession>
<name>C7YX42_FUSV7</name>
<dbReference type="VEuPathDB" id="FungiDB:NECHADRAFT_82885"/>
<dbReference type="InParanoid" id="C7YX42"/>
<dbReference type="HOGENOM" id="CLU_069431_0_0_1"/>
<evidence type="ECO:0000256" key="1">
    <source>
        <dbReference type="SAM" id="MobiDB-lite"/>
    </source>
</evidence>